<feature type="transmembrane region" description="Helical" evidence="2">
    <location>
        <begin position="64"/>
        <end position="85"/>
    </location>
</feature>
<sequence length="223" mass="22624">MRTCAECGAEVHAGDRFCPVCGVDLAAAEAAARGSLFEELMTDGRAEEGEPVQDEREEASHSGLLGVLLVSLGALLLVAGIVWVVTPRSGGDGSASSAAPATRSSGTPTPSPASADESSASPSPARSSATMQPPRDINMTHTASRCPGAGDGVTAYSGNEVTSCAFAVEVAEALAARDPKLPATLTVRSPVTTKRYTMTCDNTAPVECRGGTDALVYVALPEG</sequence>
<gene>
    <name evidence="3" type="ORF">H9L10_00505</name>
</gene>
<proteinExistence type="predicted"/>
<dbReference type="EMBL" id="CP060712">
    <property type="protein sequence ID" value="QNN49644.1"/>
    <property type="molecule type" value="Genomic_DNA"/>
</dbReference>
<feature type="region of interest" description="Disordered" evidence="1">
    <location>
        <begin position="89"/>
        <end position="145"/>
    </location>
</feature>
<reference evidence="3 4" key="1">
    <citation type="submission" date="2020-08" db="EMBL/GenBank/DDBJ databases">
        <title>Genome sequence of Phycicoccus endophyticus JCM 31784T.</title>
        <authorList>
            <person name="Hyun D.-W."/>
            <person name="Bae J.-W."/>
        </authorList>
    </citation>
    <scope>NUCLEOTIDE SEQUENCE [LARGE SCALE GENOMIC DNA]</scope>
    <source>
        <strain evidence="3 4">JCM 31784</strain>
    </source>
</reference>
<protein>
    <submittedName>
        <fullName evidence="3">Zinc ribbon domain-containing protein</fullName>
    </submittedName>
</protein>
<keyword evidence="2" id="KW-0812">Transmembrane</keyword>
<name>A0A7G9R219_9MICO</name>
<keyword evidence="2" id="KW-0472">Membrane</keyword>
<feature type="compositionally biased region" description="Low complexity" evidence="1">
    <location>
        <begin position="94"/>
        <end position="130"/>
    </location>
</feature>
<evidence type="ECO:0000256" key="2">
    <source>
        <dbReference type="SAM" id="Phobius"/>
    </source>
</evidence>
<dbReference type="AlphaFoldDB" id="A0A7G9R219"/>
<organism evidence="3 4">
    <name type="scientific">Phycicoccus endophyticus</name>
    <dbReference type="NCBI Taxonomy" id="1690220"/>
    <lineage>
        <taxon>Bacteria</taxon>
        <taxon>Bacillati</taxon>
        <taxon>Actinomycetota</taxon>
        <taxon>Actinomycetes</taxon>
        <taxon>Micrococcales</taxon>
        <taxon>Intrasporangiaceae</taxon>
        <taxon>Phycicoccus</taxon>
    </lineage>
</organism>
<accession>A0A7G9R219</accession>
<dbReference type="KEGG" id="pei:H9L10_00505"/>
<dbReference type="RefSeq" id="WP_166101801.1">
    <property type="nucleotide sequence ID" value="NZ_BMMY01000004.1"/>
</dbReference>
<evidence type="ECO:0000256" key="1">
    <source>
        <dbReference type="SAM" id="MobiDB-lite"/>
    </source>
</evidence>
<dbReference type="Proteomes" id="UP000515976">
    <property type="component" value="Chromosome"/>
</dbReference>
<keyword evidence="2" id="KW-1133">Transmembrane helix</keyword>
<evidence type="ECO:0000313" key="4">
    <source>
        <dbReference type="Proteomes" id="UP000515976"/>
    </source>
</evidence>
<evidence type="ECO:0000313" key="3">
    <source>
        <dbReference type="EMBL" id="QNN49644.1"/>
    </source>
</evidence>
<keyword evidence="4" id="KW-1185">Reference proteome</keyword>